<dbReference type="InterPro" id="IPR003660">
    <property type="entry name" value="HAMP_dom"/>
</dbReference>
<feature type="domain" description="HAMP" evidence="6">
    <location>
        <begin position="183"/>
        <end position="235"/>
    </location>
</feature>
<dbReference type="Pfam" id="PF17152">
    <property type="entry name" value="CHASE8"/>
    <property type="match status" value="1"/>
</dbReference>
<proteinExistence type="inferred from homology"/>
<feature type="transmembrane region" description="Helical" evidence="4">
    <location>
        <begin position="12"/>
        <end position="34"/>
    </location>
</feature>
<keyword evidence="1 3" id="KW-0807">Transducer</keyword>
<dbReference type="PROSITE" id="PS50885">
    <property type="entry name" value="HAMP"/>
    <property type="match status" value="2"/>
</dbReference>
<dbReference type="SUPFAM" id="SSF58104">
    <property type="entry name" value="Methyl-accepting chemotaxis protein (MCP) signaling domain"/>
    <property type="match status" value="1"/>
</dbReference>
<comment type="caution">
    <text evidence="7">The sequence shown here is derived from an EMBL/GenBank/DDBJ whole genome shotgun (WGS) entry which is preliminary data.</text>
</comment>
<dbReference type="PANTHER" id="PTHR32089:SF112">
    <property type="entry name" value="LYSOZYME-LIKE PROTEIN-RELATED"/>
    <property type="match status" value="1"/>
</dbReference>
<feature type="transmembrane region" description="Helical" evidence="4">
    <location>
        <begin position="163"/>
        <end position="183"/>
    </location>
</feature>
<comment type="similarity">
    <text evidence="2">Belongs to the methyl-accepting chemotaxis (MCP) protein family.</text>
</comment>
<sequence length="584" mass="63023">MFQFTKSLSIRWKMIITLLVVVILLLGFNLFFFLPTQSKLIYDGLEKKWESIAGMLAFNVSPGIVFEKPEAVEEAFGAVKADRSLSYIAVLNADAEVFTVYNPRKKKIPALSEFAAKTNKFFQQSMLHVRAPVLSDQAIVGTLILGVSLDQLNEDIGTNKLKVIISSVVIFILGSILAVFMSGRITKPITQLMVASVEVARGNLNVSYELLSHDEVGQLTLTFNQMVKNLREVMSSAKAVAEGDLSRELEHEGDLADAFNTMVRNLREIADQAIAISKGDLSQKVVARGDFAKAFNFMIHGLRSITTGVKNASHELASSSSEILASTSELNATTSIQASAISETTATVNELKQTAVQSAERANAVIELARSAVVVSDKGITAIESSLKGMEVFQEQVIAITDKMNTLSVQIRRIGEIISTVNDIAEQSNLLALNASIEAARAGEHGRGFAVVADEVKNLAMQSKQATAEVSTILGSIQKASHSAVIATAELSEKAEQGIKLADEAGVNIKKMAEVIKESSHAAMQIAVSSREQTVGIDQIAEAMENINQSVQAVASAMDQVQKAAEDLSDISLNMKTLVDQYII</sequence>
<dbReference type="Pfam" id="PF00672">
    <property type="entry name" value="HAMP"/>
    <property type="match status" value="1"/>
</dbReference>
<dbReference type="SMART" id="SM00283">
    <property type="entry name" value="MA"/>
    <property type="match status" value="1"/>
</dbReference>
<name>A0ABV6YTJ4_UNCC1</name>
<dbReference type="PANTHER" id="PTHR32089">
    <property type="entry name" value="METHYL-ACCEPTING CHEMOTAXIS PROTEIN MCPB"/>
    <property type="match status" value="1"/>
</dbReference>
<feature type="domain" description="Methyl-accepting transducer" evidence="5">
    <location>
        <begin position="312"/>
        <end position="548"/>
    </location>
</feature>
<evidence type="ECO:0000256" key="3">
    <source>
        <dbReference type="PROSITE-ProRule" id="PRU00284"/>
    </source>
</evidence>
<evidence type="ECO:0000259" key="5">
    <source>
        <dbReference type="PROSITE" id="PS50111"/>
    </source>
</evidence>
<keyword evidence="4" id="KW-1133">Transmembrane helix</keyword>
<evidence type="ECO:0000256" key="4">
    <source>
        <dbReference type="SAM" id="Phobius"/>
    </source>
</evidence>
<dbReference type="EMBL" id="JBHPBY010000043">
    <property type="protein sequence ID" value="MFC1849520.1"/>
    <property type="molecule type" value="Genomic_DNA"/>
</dbReference>
<organism evidence="7 8">
    <name type="scientific">candidate division CSSED10-310 bacterium</name>
    <dbReference type="NCBI Taxonomy" id="2855610"/>
    <lineage>
        <taxon>Bacteria</taxon>
        <taxon>Bacteria division CSSED10-310</taxon>
    </lineage>
</organism>
<feature type="domain" description="HAMP" evidence="6">
    <location>
        <begin position="237"/>
        <end position="271"/>
    </location>
</feature>
<evidence type="ECO:0000313" key="7">
    <source>
        <dbReference type="EMBL" id="MFC1849520.1"/>
    </source>
</evidence>
<gene>
    <name evidence="7" type="ORF">ACFL27_04845</name>
</gene>
<accession>A0ABV6YTJ4</accession>
<keyword evidence="4" id="KW-0812">Transmembrane</keyword>
<dbReference type="Gene3D" id="1.10.287.950">
    <property type="entry name" value="Methyl-accepting chemotaxis protein"/>
    <property type="match status" value="1"/>
</dbReference>
<protein>
    <submittedName>
        <fullName evidence="7">Methyl-accepting chemotaxis protein</fullName>
    </submittedName>
</protein>
<dbReference type="Pfam" id="PF00015">
    <property type="entry name" value="MCPsignal"/>
    <property type="match status" value="1"/>
</dbReference>
<evidence type="ECO:0000259" key="6">
    <source>
        <dbReference type="PROSITE" id="PS50885"/>
    </source>
</evidence>
<dbReference type="InterPro" id="IPR033417">
    <property type="entry name" value="CHASE8"/>
</dbReference>
<dbReference type="SMART" id="SM00304">
    <property type="entry name" value="HAMP"/>
    <property type="match status" value="2"/>
</dbReference>
<dbReference type="PROSITE" id="PS50111">
    <property type="entry name" value="CHEMOTAXIS_TRANSDUC_2"/>
    <property type="match status" value="1"/>
</dbReference>
<reference evidence="7 8" key="1">
    <citation type="submission" date="2024-09" db="EMBL/GenBank/DDBJ databases">
        <title>Laminarin stimulates single cell rates of sulfate reduction while oxygen inhibits transcriptomic activity in coastal marine sediment.</title>
        <authorList>
            <person name="Lindsay M."/>
            <person name="Orcutt B."/>
            <person name="Emerson D."/>
            <person name="Stepanauskas R."/>
            <person name="D'Angelo T."/>
        </authorList>
    </citation>
    <scope>NUCLEOTIDE SEQUENCE [LARGE SCALE GENOMIC DNA]</scope>
    <source>
        <strain evidence="7">SAG AM-311-K15</strain>
    </source>
</reference>
<evidence type="ECO:0000313" key="8">
    <source>
        <dbReference type="Proteomes" id="UP001594351"/>
    </source>
</evidence>
<dbReference type="Gene3D" id="6.10.340.10">
    <property type="match status" value="1"/>
</dbReference>
<evidence type="ECO:0000256" key="2">
    <source>
        <dbReference type="ARBA" id="ARBA00029447"/>
    </source>
</evidence>
<keyword evidence="8" id="KW-1185">Reference proteome</keyword>
<keyword evidence="4" id="KW-0472">Membrane</keyword>
<dbReference type="CDD" id="cd06225">
    <property type="entry name" value="HAMP"/>
    <property type="match status" value="3"/>
</dbReference>
<evidence type="ECO:0000256" key="1">
    <source>
        <dbReference type="ARBA" id="ARBA00023224"/>
    </source>
</evidence>
<dbReference type="InterPro" id="IPR004089">
    <property type="entry name" value="MCPsignal_dom"/>
</dbReference>
<dbReference type="Proteomes" id="UP001594351">
    <property type="component" value="Unassembled WGS sequence"/>
</dbReference>